<feature type="compositionally biased region" description="Basic and acidic residues" evidence="1">
    <location>
        <begin position="85"/>
        <end position="112"/>
    </location>
</feature>
<sequence length="387" mass="42139">MDAFRSSRSTSTHQRLETSTPSTSPPPQEEDLSKATAWVEEEHAPPFPAKWKGKGKQVDDDDDEVDVHSSGDGLDSYPPVDDEAEGRRISENLKRWEEAERRRRKQLRDSTHNQHQPSSVVADVSRKASGLLWSSRNSGHTAASTRPPNLGPKTHQVLSTNDELEGVPLDPINVTHSPSPTPTPTQATQQFDLQLHSQPQDHGLIRRDSLVSAELHVPENPFEDPVIVSRTSSSGSGSSGSAVMVPSSTSSAPPHSNTPPPIRSPSPKTQTTLRESTSSRASNSTTTTAHSSTARPMLPERQTTIGPDGKPVRTHPPRIASPAASSIQQQDLYMDPDPHESRWWTDWLCGCREGPNRGGDDQVSPVCTLVIQSSPCVSQAGRTNPFE</sequence>
<accession>A0A164MPR2</accession>
<organism evidence="2 3">
    <name type="scientific">Sistotremastrum niveocremeum HHB9708</name>
    <dbReference type="NCBI Taxonomy" id="1314777"/>
    <lineage>
        <taxon>Eukaryota</taxon>
        <taxon>Fungi</taxon>
        <taxon>Dikarya</taxon>
        <taxon>Basidiomycota</taxon>
        <taxon>Agaricomycotina</taxon>
        <taxon>Agaricomycetes</taxon>
        <taxon>Sistotremastrales</taxon>
        <taxon>Sistotremastraceae</taxon>
        <taxon>Sertulicium</taxon>
        <taxon>Sertulicium niveocremeum</taxon>
    </lineage>
</organism>
<feature type="compositionally biased region" description="Polar residues" evidence="1">
    <location>
        <begin position="1"/>
        <end position="13"/>
    </location>
</feature>
<evidence type="ECO:0000313" key="2">
    <source>
        <dbReference type="EMBL" id="KZS86912.1"/>
    </source>
</evidence>
<name>A0A164MPR2_9AGAM</name>
<evidence type="ECO:0000256" key="1">
    <source>
        <dbReference type="SAM" id="MobiDB-lite"/>
    </source>
</evidence>
<protein>
    <submittedName>
        <fullName evidence="2">Uncharacterized protein</fullName>
    </submittedName>
</protein>
<feature type="compositionally biased region" description="Polar residues" evidence="1">
    <location>
        <begin position="266"/>
        <end position="275"/>
    </location>
</feature>
<keyword evidence="3" id="KW-1185">Reference proteome</keyword>
<dbReference type="AlphaFoldDB" id="A0A164MPR2"/>
<feature type="region of interest" description="Disordered" evidence="1">
    <location>
        <begin position="1"/>
        <end position="187"/>
    </location>
</feature>
<dbReference type="Proteomes" id="UP000076722">
    <property type="component" value="Unassembled WGS sequence"/>
</dbReference>
<feature type="region of interest" description="Disordered" evidence="1">
    <location>
        <begin position="222"/>
        <end position="335"/>
    </location>
</feature>
<feature type="compositionally biased region" description="Low complexity" evidence="1">
    <location>
        <begin position="228"/>
        <end position="254"/>
    </location>
</feature>
<dbReference type="EMBL" id="KV419463">
    <property type="protein sequence ID" value="KZS86912.1"/>
    <property type="molecule type" value="Genomic_DNA"/>
</dbReference>
<dbReference type="OrthoDB" id="3269735at2759"/>
<evidence type="ECO:0000313" key="3">
    <source>
        <dbReference type="Proteomes" id="UP000076722"/>
    </source>
</evidence>
<feature type="compositionally biased region" description="Low complexity" evidence="1">
    <location>
        <begin position="276"/>
        <end position="294"/>
    </location>
</feature>
<feature type="compositionally biased region" description="Polar residues" evidence="1">
    <location>
        <begin position="132"/>
        <end position="147"/>
    </location>
</feature>
<proteinExistence type="predicted"/>
<reference evidence="2 3" key="1">
    <citation type="journal article" date="2016" name="Mol. Biol. Evol.">
        <title>Comparative Genomics of Early-Diverging Mushroom-Forming Fungi Provides Insights into the Origins of Lignocellulose Decay Capabilities.</title>
        <authorList>
            <person name="Nagy L.G."/>
            <person name="Riley R."/>
            <person name="Tritt A."/>
            <person name="Adam C."/>
            <person name="Daum C."/>
            <person name="Floudas D."/>
            <person name="Sun H."/>
            <person name="Yadav J.S."/>
            <person name="Pangilinan J."/>
            <person name="Larsson K.H."/>
            <person name="Matsuura K."/>
            <person name="Barry K."/>
            <person name="Labutti K."/>
            <person name="Kuo R."/>
            <person name="Ohm R.A."/>
            <person name="Bhattacharya S.S."/>
            <person name="Shirouzu T."/>
            <person name="Yoshinaga Y."/>
            <person name="Martin F.M."/>
            <person name="Grigoriev I.V."/>
            <person name="Hibbett D.S."/>
        </authorList>
    </citation>
    <scope>NUCLEOTIDE SEQUENCE [LARGE SCALE GENOMIC DNA]</scope>
    <source>
        <strain evidence="2 3">HHB9708</strain>
    </source>
</reference>
<gene>
    <name evidence="2" type="ORF">SISNIDRAFT_341461</name>
</gene>